<organism evidence="2 3">
    <name type="scientific">Halorhabdus tiamatea SARL4B</name>
    <dbReference type="NCBI Taxonomy" id="1033806"/>
    <lineage>
        <taxon>Archaea</taxon>
        <taxon>Methanobacteriati</taxon>
        <taxon>Methanobacteriota</taxon>
        <taxon>Stenosarchaea group</taxon>
        <taxon>Halobacteria</taxon>
        <taxon>Halobacteriales</taxon>
        <taxon>Haloarculaceae</taxon>
        <taxon>Halorhabdus</taxon>
    </lineage>
</organism>
<dbReference type="eggNOG" id="arCOG02801">
    <property type="taxonomic scope" value="Archaea"/>
</dbReference>
<dbReference type="EMBL" id="AFNT02000029">
    <property type="protein sequence ID" value="ERJ05590.1"/>
    <property type="molecule type" value="Genomic_DNA"/>
</dbReference>
<gene>
    <name evidence="2" type="ORF">HLRTI_002400</name>
</gene>
<dbReference type="AlphaFoldDB" id="U2F5R1"/>
<accession>U2F5R1</accession>
<feature type="compositionally biased region" description="Acidic residues" evidence="1">
    <location>
        <begin position="9"/>
        <end position="32"/>
    </location>
</feature>
<dbReference type="InterPro" id="IPR058276">
    <property type="entry name" value="DUF7970"/>
</dbReference>
<feature type="compositionally biased region" description="Polar residues" evidence="1">
    <location>
        <begin position="33"/>
        <end position="52"/>
    </location>
</feature>
<protein>
    <submittedName>
        <fullName evidence="2">Uncharacterized protein</fullName>
    </submittedName>
</protein>
<evidence type="ECO:0000256" key="1">
    <source>
        <dbReference type="SAM" id="MobiDB-lite"/>
    </source>
</evidence>
<reference evidence="2 3" key="2">
    <citation type="journal article" date="2013" name="PLoS ONE">
        <title>INDIGO - INtegrated Data Warehouse of MIcrobial GenOmes with Examples from the Red Sea Extremophiles.</title>
        <authorList>
            <person name="Alam I."/>
            <person name="Antunes A."/>
            <person name="Kamau A.A."/>
            <person name="Ba Alawi W."/>
            <person name="Kalkatawi M."/>
            <person name="Stingl U."/>
            <person name="Bajic V.B."/>
        </authorList>
    </citation>
    <scope>NUCLEOTIDE SEQUENCE [LARGE SCALE GENOMIC DNA]</scope>
    <source>
        <strain evidence="2 3">SARL4B</strain>
    </source>
</reference>
<dbReference type="GeneID" id="23797596"/>
<name>U2F5R1_9EURY</name>
<dbReference type="RefSeq" id="WP_008524952.1">
    <property type="nucleotide sequence ID" value="NC_021913.1"/>
</dbReference>
<reference evidence="2 3" key="1">
    <citation type="journal article" date="2011" name="J. Bacteriol.">
        <title>Genome sequence of Halorhabdus tiamatea, the first archaeon isolated from a deep-sea anoxic brine lake.</title>
        <authorList>
            <person name="Antunes A."/>
            <person name="Alam I."/>
            <person name="Bajic V.B."/>
            <person name="Stingl U."/>
        </authorList>
    </citation>
    <scope>NUCLEOTIDE SEQUENCE [LARGE SCALE GENOMIC DNA]</scope>
    <source>
        <strain evidence="2 3">SARL4B</strain>
    </source>
</reference>
<evidence type="ECO:0000313" key="2">
    <source>
        <dbReference type="EMBL" id="ERJ05590.1"/>
    </source>
</evidence>
<sequence>MKQGSTDDPFADDAESDDDEAKADFQENEGEDTSSTLDESPKLSQGQTQRQSLPYIHSRDGVKDGRKQRPIFLRDHIEDGIDDLVDQMEDELGEDVYKTDITEAAMAVAQEHPEFVLEKLEEWGYGWS</sequence>
<comment type="caution">
    <text evidence="2">The sequence shown here is derived from an EMBL/GenBank/DDBJ whole genome shotgun (WGS) entry which is preliminary data.</text>
</comment>
<proteinExistence type="predicted"/>
<dbReference type="Proteomes" id="UP000003861">
    <property type="component" value="Unassembled WGS sequence"/>
</dbReference>
<dbReference type="Pfam" id="PF25925">
    <property type="entry name" value="DUF7970"/>
    <property type="match status" value="1"/>
</dbReference>
<evidence type="ECO:0000313" key="3">
    <source>
        <dbReference type="Proteomes" id="UP000003861"/>
    </source>
</evidence>
<dbReference type="OrthoDB" id="205962at2157"/>
<feature type="region of interest" description="Disordered" evidence="1">
    <location>
        <begin position="1"/>
        <end position="64"/>
    </location>
</feature>